<dbReference type="eggNOG" id="COG1309">
    <property type="taxonomic scope" value="Bacteria"/>
</dbReference>
<dbReference type="InterPro" id="IPR036271">
    <property type="entry name" value="Tet_transcr_reg_TetR-rel_C_sf"/>
</dbReference>
<dbReference type="Proteomes" id="UP000000322">
    <property type="component" value="Chromosome"/>
</dbReference>
<dbReference type="PANTHER" id="PTHR30055">
    <property type="entry name" value="HTH-TYPE TRANSCRIPTIONAL REGULATOR RUTR"/>
    <property type="match status" value="1"/>
</dbReference>
<dbReference type="InterPro" id="IPR001647">
    <property type="entry name" value="HTH_TetR"/>
</dbReference>
<evidence type="ECO:0000256" key="1">
    <source>
        <dbReference type="ARBA" id="ARBA00022491"/>
    </source>
</evidence>
<feature type="DNA-binding region" description="H-T-H motif" evidence="5">
    <location>
        <begin position="27"/>
        <end position="46"/>
    </location>
</feature>
<gene>
    <name evidence="7" type="ordered locus">Sked_15980</name>
</gene>
<keyword evidence="3 5" id="KW-0238">DNA-binding</keyword>
<organism evidence="7 8">
    <name type="scientific">Sanguibacter keddieii (strain ATCC 51767 / DSM 10542 / NCFB 3025 / ST-74)</name>
    <dbReference type="NCBI Taxonomy" id="446469"/>
    <lineage>
        <taxon>Bacteria</taxon>
        <taxon>Bacillati</taxon>
        <taxon>Actinomycetota</taxon>
        <taxon>Actinomycetes</taxon>
        <taxon>Micrococcales</taxon>
        <taxon>Sanguibacteraceae</taxon>
        <taxon>Sanguibacter</taxon>
    </lineage>
</organism>
<dbReference type="HOGENOM" id="CLU_069356_15_10_11"/>
<protein>
    <submittedName>
        <fullName evidence="7">Transcriptional regulator</fullName>
    </submittedName>
</protein>
<dbReference type="SUPFAM" id="SSF46689">
    <property type="entry name" value="Homeodomain-like"/>
    <property type="match status" value="1"/>
</dbReference>
<keyword evidence="2" id="KW-0805">Transcription regulation</keyword>
<sequence>MSDDQARAALVAAAVTILGTPHPPAMPLREVAQAAGVTTGAIQHHFGNRHGLLVAAVDHQVGRLAERLEAASVAHPAGGTPRLRALLLELLPLDDERTRETRVVTAFERGATDDPTLAEEFRTRYQRLVDIFSVDLPGGEPDAALLLSAVYGTGSDLLLGVLTEEGAIANVDRILDLLT</sequence>
<keyword evidence="8" id="KW-1185">Reference proteome</keyword>
<dbReference type="InterPro" id="IPR050109">
    <property type="entry name" value="HTH-type_TetR-like_transc_reg"/>
</dbReference>
<name>D1BG22_SANKS</name>
<dbReference type="Pfam" id="PF13977">
    <property type="entry name" value="TetR_C_6"/>
    <property type="match status" value="1"/>
</dbReference>
<keyword evidence="1" id="KW-0678">Repressor</keyword>
<dbReference type="AlphaFoldDB" id="D1BG22"/>
<evidence type="ECO:0000313" key="8">
    <source>
        <dbReference type="Proteomes" id="UP000000322"/>
    </source>
</evidence>
<dbReference type="KEGG" id="ske:Sked_15980"/>
<accession>D1BG22</accession>
<reference evidence="7 8" key="1">
    <citation type="journal article" date="2009" name="Stand. Genomic Sci.">
        <title>Complete genome sequence of Sanguibacter keddieii type strain (ST-74).</title>
        <authorList>
            <person name="Ivanova N."/>
            <person name="Sikorski J."/>
            <person name="Sims D."/>
            <person name="Brettin T."/>
            <person name="Detter J.C."/>
            <person name="Han C."/>
            <person name="Lapidus A."/>
            <person name="Copeland A."/>
            <person name="Glavina Del Rio T."/>
            <person name="Nolan M."/>
            <person name="Chen F."/>
            <person name="Lucas S."/>
            <person name="Tice H."/>
            <person name="Cheng J.F."/>
            <person name="Bruce D."/>
            <person name="Goodwin L."/>
            <person name="Pitluck S."/>
            <person name="Pati A."/>
            <person name="Mavromatis K."/>
            <person name="Chen A."/>
            <person name="Palaniappan K."/>
            <person name="D'haeseleer P."/>
            <person name="Chain P."/>
            <person name="Bristow J."/>
            <person name="Eisen J.A."/>
            <person name="Markowitz V."/>
            <person name="Hugenholtz P."/>
            <person name="Goker M."/>
            <person name="Pukall R."/>
            <person name="Klenk H.P."/>
            <person name="Kyrpides N.C."/>
        </authorList>
    </citation>
    <scope>NUCLEOTIDE SEQUENCE [LARGE SCALE GENOMIC DNA]</scope>
    <source>
        <strain evidence="8">ATCC 51767 / DSM 10542 / NCFB 3025 / ST-74</strain>
    </source>
</reference>
<dbReference type="EMBL" id="CP001819">
    <property type="protein sequence ID" value="ACZ21533.1"/>
    <property type="molecule type" value="Genomic_DNA"/>
</dbReference>
<evidence type="ECO:0000259" key="6">
    <source>
        <dbReference type="PROSITE" id="PS50977"/>
    </source>
</evidence>
<evidence type="ECO:0000256" key="3">
    <source>
        <dbReference type="ARBA" id="ARBA00023125"/>
    </source>
</evidence>
<dbReference type="OrthoDB" id="9816296at2"/>
<evidence type="ECO:0000256" key="2">
    <source>
        <dbReference type="ARBA" id="ARBA00023015"/>
    </source>
</evidence>
<dbReference type="PANTHER" id="PTHR30055:SF234">
    <property type="entry name" value="HTH-TYPE TRANSCRIPTIONAL REGULATOR BETI"/>
    <property type="match status" value="1"/>
</dbReference>
<dbReference type="GO" id="GO:0000976">
    <property type="term" value="F:transcription cis-regulatory region binding"/>
    <property type="evidence" value="ECO:0007669"/>
    <property type="project" value="TreeGrafter"/>
</dbReference>
<evidence type="ECO:0000313" key="7">
    <source>
        <dbReference type="EMBL" id="ACZ21533.1"/>
    </source>
</evidence>
<dbReference type="Pfam" id="PF00440">
    <property type="entry name" value="TetR_N"/>
    <property type="match status" value="1"/>
</dbReference>
<keyword evidence="4" id="KW-0804">Transcription</keyword>
<dbReference type="GO" id="GO:0003700">
    <property type="term" value="F:DNA-binding transcription factor activity"/>
    <property type="evidence" value="ECO:0007669"/>
    <property type="project" value="TreeGrafter"/>
</dbReference>
<dbReference type="RefSeq" id="WP_012866602.1">
    <property type="nucleotide sequence ID" value="NC_013521.1"/>
</dbReference>
<evidence type="ECO:0000256" key="4">
    <source>
        <dbReference type="ARBA" id="ARBA00023163"/>
    </source>
</evidence>
<dbReference type="PROSITE" id="PS50977">
    <property type="entry name" value="HTH_TETR_2"/>
    <property type="match status" value="1"/>
</dbReference>
<dbReference type="InterPro" id="IPR039538">
    <property type="entry name" value="BetI_C"/>
</dbReference>
<dbReference type="Gene3D" id="1.10.357.10">
    <property type="entry name" value="Tetracycline Repressor, domain 2"/>
    <property type="match status" value="1"/>
</dbReference>
<evidence type="ECO:0000256" key="5">
    <source>
        <dbReference type="PROSITE-ProRule" id="PRU00335"/>
    </source>
</evidence>
<dbReference type="SUPFAM" id="SSF48498">
    <property type="entry name" value="Tetracyclin repressor-like, C-terminal domain"/>
    <property type="match status" value="1"/>
</dbReference>
<feature type="domain" description="HTH tetR-type" evidence="6">
    <location>
        <begin position="4"/>
        <end position="64"/>
    </location>
</feature>
<proteinExistence type="predicted"/>
<dbReference type="InterPro" id="IPR009057">
    <property type="entry name" value="Homeodomain-like_sf"/>
</dbReference>